<dbReference type="OrthoDB" id="7811737at2"/>
<evidence type="ECO:0000256" key="2">
    <source>
        <dbReference type="ARBA" id="ARBA00009477"/>
    </source>
</evidence>
<gene>
    <name evidence="7" type="ORF">SAMN04488078_100221</name>
</gene>
<feature type="domain" description="Multidrug resistance protein MdtA-like C-terminal permuted SH3" evidence="6">
    <location>
        <begin position="369"/>
        <end position="426"/>
    </location>
</feature>
<dbReference type="AlphaFoldDB" id="A0A239B2F0"/>
<dbReference type="NCBIfam" id="TIGR01730">
    <property type="entry name" value="RND_mfp"/>
    <property type="match status" value="1"/>
</dbReference>
<reference evidence="7 8" key="1">
    <citation type="submission" date="2017-06" db="EMBL/GenBank/DDBJ databases">
        <authorList>
            <person name="Kim H.J."/>
            <person name="Triplett B.A."/>
        </authorList>
    </citation>
    <scope>NUCLEOTIDE SEQUENCE [LARGE SCALE GENOMIC DNA]</scope>
    <source>
        <strain evidence="7 8">DSM 11445</strain>
    </source>
</reference>
<dbReference type="Pfam" id="PF25967">
    <property type="entry name" value="RND-MFP_C"/>
    <property type="match status" value="1"/>
</dbReference>
<dbReference type="Gene3D" id="1.10.287.470">
    <property type="entry name" value="Helix hairpin bin"/>
    <property type="match status" value="1"/>
</dbReference>
<comment type="subcellular location">
    <subcellularLocation>
        <location evidence="1">Cell envelope</location>
    </subcellularLocation>
</comment>
<feature type="domain" description="Multidrug resistance protein MdtA-like barrel-sandwich hybrid" evidence="5">
    <location>
        <begin position="70"/>
        <end position="245"/>
    </location>
</feature>
<dbReference type="Gene3D" id="2.40.30.170">
    <property type="match status" value="1"/>
</dbReference>
<dbReference type="PANTHER" id="PTHR30469:SF12">
    <property type="entry name" value="MULTIDRUG RESISTANCE PROTEIN MDTA"/>
    <property type="match status" value="1"/>
</dbReference>
<keyword evidence="4" id="KW-0175">Coiled coil</keyword>
<dbReference type="Gene3D" id="2.40.50.100">
    <property type="match status" value="1"/>
</dbReference>
<dbReference type="Pfam" id="PF25917">
    <property type="entry name" value="BSH_RND"/>
    <property type="match status" value="1"/>
</dbReference>
<name>A0A239B2F0_9RHOB</name>
<dbReference type="EMBL" id="FZON01000002">
    <property type="protein sequence ID" value="SNS02047.1"/>
    <property type="molecule type" value="Genomic_DNA"/>
</dbReference>
<evidence type="ECO:0000313" key="7">
    <source>
        <dbReference type="EMBL" id="SNS02047.1"/>
    </source>
</evidence>
<dbReference type="InterPro" id="IPR058625">
    <property type="entry name" value="MdtA-like_BSH"/>
</dbReference>
<evidence type="ECO:0000259" key="5">
    <source>
        <dbReference type="Pfam" id="PF25917"/>
    </source>
</evidence>
<dbReference type="Proteomes" id="UP000198440">
    <property type="component" value="Unassembled WGS sequence"/>
</dbReference>
<sequence length="447" mass="47370">MNLKPLLLLPPIALGVAGFMWMTSGKDTPQPPRAEARQAVRVMTVEAGALPLSATGYGRVAAMHSWTAVTQVDGRILDLVGDLAEGTLVDEDTLLVQIDKTDFELAIQKSRANIAAAEAALTELEREEVNSRRLLALEESIRVVAQAEFDRVRDLVDRGTSTAAALDTVRKALLAQENAVTKLTNTLDLYPARRASAEATLAVRRAELAEAERALDNTTLSAPFRGRVAEANVEIGQFVRTGEQLLTLDAIDAVEVVAAFQPQVLASVVQTALGQTMAETTQIDSTRVVGLLRQSGVTASVRLDLAGSDARYPAEIIRFRGTIDSETGTIGVAVRVDDPFLAGGPGRRPPLNVGGFVSVVLETTSPETAIAIPRTAVHQGDDGTPFVYVADAEDRLAVAPVVLGPVADARVLVRDGLVSGDRLILSAPRPPIVGMALSPVDVDGDTE</sequence>
<evidence type="ECO:0000313" key="8">
    <source>
        <dbReference type="Proteomes" id="UP000198440"/>
    </source>
</evidence>
<dbReference type="InterPro" id="IPR006143">
    <property type="entry name" value="RND_pump_MFP"/>
</dbReference>
<evidence type="ECO:0000256" key="1">
    <source>
        <dbReference type="ARBA" id="ARBA00004196"/>
    </source>
</evidence>
<comment type="similarity">
    <text evidence="2">Belongs to the membrane fusion protein (MFP) (TC 8.A.1) family.</text>
</comment>
<dbReference type="PANTHER" id="PTHR30469">
    <property type="entry name" value="MULTIDRUG RESISTANCE PROTEIN MDTA"/>
    <property type="match status" value="1"/>
</dbReference>
<dbReference type="RefSeq" id="WP_089276045.1">
    <property type="nucleotide sequence ID" value="NZ_FZON01000002.1"/>
</dbReference>
<dbReference type="GO" id="GO:1990281">
    <property type="term" value="C:efflux pump complex"/>
    <property type="evidence" value="ECO:0007669"/>
    <property type="project" value="TreeGrafter"/>
</dbReference>
<proteinExistence type="inferred from homology"/>
<protein>
    <submittedName>
        <fullName evidence="7">RND family efflux transporter, MFP subunit</fullName>
    </submittedName>
</protein>
<accession>A0A239B2F0</accession>
<dbReference type="SUPFAM" id="SSF111369">
    <property type="entry name" value="HlyD-like secretion proteins"/>
    <property type="match status" value="1"/>
</dbReference>
<dbReference type="Gene3D" id="2.40.420.20">
    <property type="match status" value="1"/>
</dbReference>
<dbReference type="GO" id="GO:0015562">
    <property type="term" value="F:efflux transmembrane transporter activity"/>
    <property type="evidence" value="ECO:0007669"/>
    <property type="project" value="TreeGrafter"/>
</dbReference>
<evidence type="ECO:0000256" key="4">
    <source>
        <dbReference type="SAM" id="Coils"/>
    </source>
</evidence>
<evidence type="ECO:0000256" key="3">
    <source>
        <dbReference type="ARBA" id="ARBA00022448"/>
    </source>
</evidence>
<keyword evidence="3" id="KW-0813">Transport</keyword>
<evidence type="ECO:0000259" key="6">
    <source>
        <dbReference type="Pfam" id="PF25967"/>
    </source>
</evidence>
<feature type="coiled-coil region" evidence="4">
    <location>
        <begin position="107"/>
        <end position="134"/>
    </location>
</feature>
<organism evidence="7 8">
    <name type="scientific">Antarctobacter heliothermus</name>
    <dbReference type="NCBI Taxonomy" id="74033"/>
    <lineage>
        <taxon>Bacteria</taxon>
        <taxon>Pseudomonadati</taxon>
        <taxon>Pseudomonadota</taxon>
        <taxon>Alphaproteobacteria</taxon>
        <taxon>Rhodobacterales</taxon>
        <taxon>Roseobacteraceae</taxon>
        <taxon>Antarctobacter</taxon>
    </lineage>
</organism>
<dbReference type="InterPro" id="IPR058627">
    <property type="entry name" value="MdtA-like_C"/>
</dbReference>